<evidence type="ECO:0000256" key="9">
    <source>
        <dbReference type="RuleBase" id="RU000454"/>
    </source>
</evidence>
<keyword evidence="3 9" id="KW-0064">Aspartyl protease</keyword>
<dbReference type="Pfam" id="PF00026">
    <property type="entry name" value="Asp"/>
    <property type="match status" value="1"/>
</dbReference>
<keyword evidence="5 8" id="KW-1015">Disulfide bond</keyword>
<evidence type="ECO:0000313" key="13">
    <source>
        <dbReference type="Proteomes" id="UP000054279"/>
    </source>
</evidence>
<evidence type="ECO:0000256" key="10">
    <source>
        <dbReference type="SAM" id="SignalP"/>
    </source>
</evidence>
<organism evidence="12 13">
    <name type="scientific">Sphaerobolus stellatus (strain SS14)</name>
    <dbReference type="NCBI Taxonomy" id="990650"/>
    <lineage>
        <taxon>Eukaryota</taxon>
        <taxon>Fungi</taxon>
        <taxon>Dikarya</taxon>
        <taxon>Basidiomycota</taxon>
        <taxon>Agaricomycotina</taxon>
        <taxon>Agaricomycetes</taxon>
        <taxon>Phallomycetidae</taxon>
        <taxon>Geastrales</taxon>
        <taxon>Sphaerobolaceae</taxon>
        <taxon>Sphaerobolus</taxon>
    </lineage>
</organism>
<dbReference type="SUPFAM" id="SSF50630">
    <property type="entry name" value="Acid proteases"/>
    <property type="match status" value="1"/>
</dbReference>
<evidence type="ECO:0000259" key="11">
    <source>
        <dbReference type="PROSITE" id="PS51767"/>
    </source>
</evidence>
<evidence type="ECO:0000256" key="5">
    <source>
        <dbReference type="ARBA" id="ARBA00023157"/>
    </source>
</evidence>
<evidence type="ECO:0000256" key="8">
    <source>
        <dbReference type="PIRSR" id="PIRSR601461-2"/>
    </source>
</evidence>
<dbReference type="PROSITE" id="PS00141">
    <property type="entry name" value="ASP_PROTEASE"/>
    <property type="match status" value="2"/>
</dbReference>
<reference evidence="12 13" key="1">
    <citation type="submission" date="2014-06" db="EMBL/GenBank/DDBJ databases">
        <title>Evolutionary Origins and Diversification of the Mycorrhizal Mutualists.</title>
        <authorList>
            <consortium name="DOE Joint Genome Institute"/>
            <consortium name="Mycorrhizal Genomics Consortium"/>
            <person name="Kohler A."/>
            <person name="Kuo A."/>
            <person name="Nagy L.G."/>
            <person name="Floudas D."/>
            <person name="Copeland A."/>
            <person name="Barry K.W."/>
            <person name="Cichocki N."/>
            <person name="Veneault-Fourrey C."/>
            <person name="LaButti K."/>
            <person name="Lindquist E.A."/>
            <person name="Lipzen A."/>
            <person name="Lundell T."/>
            <person name="Morin E."/>
            <person name="Murat C."/>
            <person name="Riley R."/>
            <person name="Ohm R."/>
            <person name="Sun H."/>
            <person name="Tunlid A."/>
            <person name="Henrissat B."/>
            <person name="Grigoriev I.V."/>
            <person name="Hibbett D.S."/>
            <person name="Martin F."/>
        </authorList>
    </citation>
    <scope>NUCLEOTIDE SEQUENCE [LARGE SCALE GENOMIC DNA]</scope>
    <source>
        <strain evidence="12 13">SS14</strain>
    </source>
</reference>
<dbReference type="AlphaFoldDB" id="A0A0C9UJ93"/>
<dbReference type="InterPro" id="IPR021109">
    <property type="entry name" value="Peptidase_aspartic_dom_sf"/>
</dbReference>
<accession>A0A0C9UJ93</accession>
<dbReference type="InterPro" id="IPR001461">
    <property type="entry name" value="Aspartic_peptidase_A1"/>
</dbReference>
<dbReference type="FunFam" id="2.40.70.10:FF:000004">
    <property type="entry name" value="Pepsin A"/>
    <property type="match status" value="1"/>
</dbReference>
<evidence type="ECO:0000256" key="1">
    <source>
        <dbReference type="ARBA" id="ARBA00007447"/>
    </source>
</evidence>
<dbReference type="PROSITE" id="PS51767">
    <property type="entry name" value="PEPTIDASE_A1"/>
    <property type="match status" value="1"/>
</dbReference>
<feature type="active site" evidence="7">
    <location>
        <position position="117"/>
    </location>
</feature>
<dbReference type="HOGENOM" id="CLU_013253_3_4_1"/>
<dbReference type="FunFam" id="2.40.70.10:FF:000002">
    <property type="entry name" value="Vacuolar aspartic proteinase"/>
    <property type="match status" value="1"/>
</dbReference>
<dbReference type="GO" id="GO:0006508">
    <property type="term" value="P:proteolysis"/>
    <property type="evidence" value="ECO:0007669"/>
    <property type="project" value="UniProtKB-KW"/>
</dbReference>
<dbReference type="OrthoDB" id="771136at2759"/>
<keyword evidence="10" id="KW-0732">Signal</keyword>
<evidence type="ECO:0000256" key="3">
    <source>
        <dbReference type="ARBA" id="ARBA00022750"/>
    </source>
</evidence>
<dbReference type="PANTHER" id="PTHR47966:SF51">
    <property type="entry name" value="BETA-SITE APP-CLEAVING ENZYME, ISOFORM A-RELATED"/>
    <property type="match status" value="1"/>
</dbReference>
<evidence type="ECO:0000256" key="7">
    <source>
        <dbReference type="PIRSR" id="PIRSR601461-1"/>
    </source>
</evidence>
<comment type="similarity">
    <text evidence="1 9">Belongs to the peptidase A1 family.</text>
</comment>
<dbReference type="Gene3D" id="2.40.70.10">
    <property type="entry name" value="Acid Proteases"/>
    <property type="match status" value="2"/>
</dbReference>
<protein>
    <recommendedName>
        <fullName evidence="11">Peptidase A1 domain-containing protein</fullName>
    </recommendedName>
</protein>
<gene>
    <name evidence="12" type="ORF">M422DRAFT_170318</name>
</gene>
<keyword evidence="6" id="KW-0325">Glycoprotein</keyword>
<sequence>MIFSRAVLSLLLFPFASAVDGVHRMKLEKLPTVPYEDHALAVAHLARKYGAQKPLAGAAGLGRKFASGRHSEDLYWSQSKEDMNGRHSLPLNKFMNAQYFAEISLGTPPQEFKVVLDTGSSNLWVPSSKCTSIACFLHNRYDATASSTYKENGTDFNIGALEGYVSNDILKISDMSIESQDFGEAVKEPRVAFAYEKFDGILGLAYDTIAVNRMTPPFFHMVNKNLIDQKVFTFCLGSSENDGGEVVFGGIDESHYTGNITYVPVRQKAYWEVELQKVKFGDEELELENTGAAIDTGTSLIVLPIQAAEMINTAIGAEKSGTGQYIVPCENVPNLPELAFQFGGKYYSLKGSDYILDAQGTCLSSFQGLDIPPLPWGDLWVIGDVFLRKFFTVYDLENHAIGFATSA</sequence>
<dbReference type="PANTHER" id="PTHR47966">
    <property type="entry name" value="BETA-SITE APP-CLEAVING ENZYME, ISOFORM A-RELATED"/>
    <property type="match status" value="1"/>
</dbReference>
<name>A0A0C9UJ93_SPHS4</name>
<evidence type="ECO:0000256" key="6">
    <source>
        <dbReference type="ARBA" id="ARBA00023180"/>
    </source>
</evidence>
<dbReference type="PRINTS" id="PR00792">
    <property type="entry name" value="PEPSIN"/>
</dbReference>
<dbReference type="InterPro" id="IPR033121">
    <property type="entry name" value="PEPTIDASE_A1"/>
</dbReference>
<dbReference type="InterPro" id="IPR001969">
    <property type="entry name" value="Aspartic_peptidase_AS"/>
</dbReference>
<feature type="signal peptide" evidence="10">
    <location>
        <begin position="1"/>
        <end position="18"/>
    </location>
</feature>
<keyword evidence="13" id="KW-1185">Reference proteome</keyword>
<dbReference type="Proteomes" id="UP000054279">
    <property type="component" value="Unassembled WGS sequence"/>
</dbReference>
<keyword evidence="4 9" id="KW-0378">Hydrolase</keyword>
<evidence type="ECO:0000256" key="2">
    <source>
        <dbReference type="ARBA" id="ARBA00022670"/>
    </source>
</evidence>
<feature type="chain" id="PRO_5002214330" description="Peptidase A1 domain-containing protein" evidence="10">
    <location>
        <begin position="19"/>
        <end position="407"/>
    </location>
</feature>
<keyword evidence="2 9" id="KW-0645">Protease</keyword>
<evidence type="ECO:0000313" key="12">
    <source>
        <dbReference type="EMBL" id="KIJ43148.1"/>
    </source>
</evidence>
<feature type="active site" evidence="7">
    <location>
        <position position="295"/>
    </location>
</feature>
<evidence type="ECO:0000256" key="4">
    <source>
        <dbReference type="ARBA" id="ARBA00022801"/>
    </source>
</evidence>
<feature type="domain" description="Peptidase A1" evidence="11">
    <location>
        <begin position="99"/>
        <end position="404"/>
    </location>
</feature>
<feature type="disulfide bond" evidence="8">
    <location>
        <begin position="130"/>
        <end position="135"/>
    </location>
</feature>
<dbReference type="EMBL" id="KN837125">
    <property type="protein sequence ID" value="KIJ43148.1"/>
    <property type="molecule type" value="Genomic_DNA"/>
</dbReference>
<dbReference type="GO" id="GO:0004190">
    <property type="term" value="F:aspartic-type endopeptidase activity"/>
    <property type="evidence" value="ECO:0007669"/>
    <property type="project" value="UniProtKB-KW"/>
</dbReference>
<proteinExistence type="inferred from homology"/>